<dbReference type="EMBL" id="JANSLM010000006">
    <property type="protein sequence ID" value="MDT8839416.1"/>
    <property type="molecule type" value="Genomic_DNA"/>
</dbReference>
<reference evidence="1" key="1">
    <citation type="submission" date="2022-08" db="EMBL/GenBank/DDBJ databases">
        <authorList>
            <person name="Kim S.-J."/>
        </authorList>
    </citation>
    <scope>NUCLEOTIDE SEQUENCE</scope>
    <source>
        <strain evidence="1">KJ</strain>
    </source>
</reference>
<accession>A0AAJ3VTG0</accession>
<comment type="caution">
    <text evidence="1">The sequence shown here is derived from an EMBL/GenBank/DDBJ whole genome shotgun (WGS) entry which is preliminary data.</text>
</comment>
<dbReference type="Proteomes" id="UP001246473">
    <property type="component" value="Unassembled WGS sequence"/>
</dbReference>
<proteinExistence type="predicted"/>
<evidence type="ECO:0000313" key="2">
    <source>
        <dbReference type="Proteomes" id="UP001246473"/>
    </source>
</evidence>
<gene>
    <name evidence="1" type="ORF">ParKJ_18505</name>
</gene>
<organism evidence="1 2">
    <name type="scientific">Paraburkholderia fungorum</name>
    <dbReference type="NCBI Taxonomy" id="134537"/>
    <lineage>
        <taxon>Bacteria</taxon>
        <taxon>Pseudomonadati</taxon>
        <taxon>Pseudomonadota</taxon>
        <taxon>Betaproteobacteria</taxon>
        <taxon>Burkholderiales</taxon>
        <taxon>Burkholderiaceae</taxon>
        <taxon>Paraburkholderia</taxon>
    </lineage>
</organism>
<dbReference type="AlphaFoldDB" id="A0AAJ3VTG0"/>
<name>A0AAJ3VTG0_9BURK</name>
<dbReference type="RefSeq" id="WP_025495895.1">
    <property type="nucleotide sequence ID" value="NZ_CADFGE010000010.1"/>
</dbReference>
<sequence>MTNASGANTNQQAPLSEALRTLAAYLELSLDAGAALVVMRHTSETATLYLGDAAGTREDLKRCGTVAASLANEMLDMTQAGANLIEVEGKIYRFFRSFAEIEGAAAVVFSST</sequence>
<protein>
    <submittedName>
        <fullName evidence="1">Uncharacterized protein</fullName>
    </submittedName>
</protein>
<evidence type="ECO:0000313" key="1">
    <source>
        <dbReference type="EMBL" id="MDT8839416.1"/>
    </source>
</evidence>